<dbReference type="SUPFAM" id="SSF52009">
    <property type="entry name" value="Phosphohistidine domain"/>
    <property type="match status" value="1"/>
</dbReference>
<proteinExistence type="predicted"/>
<dbReference type="PANTHER" id="PTHR22931">
    <property type="entry name" value="PHOSPHOENOLPYRUVATE DIKINASE-RELATED"/>
    <property type="match status" value="1"/>
</dbReference>
<dbReference type="SUPFAM" id="SSF56059">
    <property type="entry name" value="Glutathione synthetase ATP-binding domain-like"/>
    <property type="match status" value="1"/>
</dbReference>
<dbReference type="AlphaFoldDB" id="A0AA89QBU5"/>
<dbReference type="InterPro" id="IPR036637">
    <property type="entry name" value="Phosphohistidine_dom_sf"/>
</dbReference>
<dbReference type="EMBL" id="JACHLX010000001">
    <property type="protein sequence ID" value="MBB5815648.1"/>
    <property type="molecule type" value="Genomic_DNA"/>
</dbReference>
<dbReference type="Gene3D" id="1.10.189.10">
    <property type="entry name" value="Pyruvate Phosphate Dikinase, domain 2"/>
    <property type="match status" value="1"/>
</dbReference>
<evidence type="ECO:0000313" key="1">
    <source>
        <dbReference type="EMBL" id="MBB5815648.1"/>
    </source>
</evidence>
<reference evidence="1 2" key="1">
    <citation type="submission" date="2020-08" db="EMBL/GenBank/DDBJ databases">
        <title>Sequencing the genomes of 1000 actinobacteria strains.</title>
        <authorList>
            <person name="Klenk H.-P."/>
        </authorList>
    </citation>
    <scope>NUCLEOTIDE SEQUENCE [LARGE SCALE GENOMIC DNA]</scope>
    <source>
        <strain evidence="1 2">DSM 40129</strain>
    </source>
</reference>
<protein>
    <submittedName>
        <fullName evidence="1">Phosphoenolpyruvate synthase/pyruvate phosphate dikinase</fullName>
    </submittedName>
</protein>
<name>A0AA89QBU5_STRCU</name>
<accession>A0AA89QBU5</accession>
<dbReference type="PANTHER" id="PTHR22931:SF9">
    <property type="entry name" value="PYRUVATE, PHOSPHATE DIKINASE 1, CHLOROPLASTIC"/>
    <property type="match status" value="1"/>
</dbReference>
<sequence length="125" mass="13494">MEAHYRDLCDVEFTVERGRLWILQTRVGKRTAEAAFPIARELDEAGTITSDEALARVDGTELTRLMFPSFATRTSDVPLAHGVPASPGAAVGAVVFDSDAAVRRASGGQHTVLVRRETTPRTCPA</sequence>
<dbReference type="Proteomes" id="UP000579531">
    <property type="component" value="Unassembled WGS sequence"/>
</dbReference>
<comment type="caution">
    <text evidence="1">The sequence shown here is derived from an EMBL/GenBank/DDBJ whole genome shotgun (WGS) entry which is preliminary data.</text>
</comment>
<keyword evidence="2" id="KW-1185">Reference proteome</keyword>
<organism evidence="1 2">
    <name type="scientific">Streptomyces collinus</name>
    <dbReference type="NCBI Taxonomy" id="42684"/>
    <lineage>
        <taxon>Bacteria</taxon>
        <taxon>Bacillati</taxon>
        <taxon>Actinomycetota</taxon>
        <taxon>Actinomycetes</taxon>
        <taxon>Kitasatosporales</taxon>
        <taxon>Streptomycetaceae</taxon>
        <taxon>Streptomyces</taxon>
    </lineage>
</organism>
<dbReference type="GO" id="GO:0050242">
    <property type="term" value="F:pyruvate, phosphate dikinase activity"/>
    <property type="evidence" value="ECO:0007669"/>
    <property type="project" value="InterPro"/>
</dbReference>
<gene>
    <name evidence="1" type="ORF">HNR72_006676</name>
</gene>
<dbReference type="InterPro" id="IPR010121">
    <property type="entry name" value="Pyruvate_phosphate_dikinase"/>
</dbReference>
<evidence type="ECO:0000313" key="2">
    <source>
        <dbReference type="Proteomes" id="UP000579531"/>
    </source>
</evidence>
<dbReference type="Gene3D" id="3.50.30.10">
    <property type="entry name" value="Phosphohistidine domain"/>
    <property type="match status" value="1"/>
</dbReference>
<dbReference type="Gene3D" id="3.30.470.20">
    <property type="entry name" value="ATP-grasp fold, B domain"/>
    <property type="match status" value="1"/>
</dbReference>